<dbReference type="AlphaFoldDB" id="A0A645I3I7"/>
<dbReference type="EMBL" id="VSSQ01101065">
    <property type="protein sequence ID" value="MPN42974.1"/>
    <property type="molecule type" value="Genomic_DNA"/>
</dbReference>
<feature type="region of interest" description="Disordered" evidence="1">
    <location>
        <begin position="150"/>
        <end position="176"/>
    </location>
</feature>
<feature type="region of interest" description="Disordered" evidence="1">
    <location>
        <begin position="1"/>
        <end position="21"/>
    </location>
</feature>
<protein>
    <submittedName>
        <fullName evidence="2">Uncharacterized protein</fullName>
    </submittedName>
</protein>
<sequence length="176" mass="19231">MPAGSRSGAGGGGKLCAARPARAGAADRYDQLCGRIEGNCDHHGPDSGQPGLSRRPLQPVGLPVRKGRRFRPRRLHHHSGRHDDARRRHHPSDSRQHGLYHGRAVLSPARPHRTVRLALPAEAECQCQNPPRSPCDHGCDDPALRRMQGRAGKAVDGIRHGRMGQQAADLRQPLRT</sequence>
<comment type="caution">
    <text evidence="2">The sequence shown here is derived from an EMBL/GenBank/DDBJ whole genome shotgun (WGS) entry which is preliminary data.</text>
</comment>
<accession>A0A645I3I7</accession>
<evidence type="ECO:0000313" key="2">
    <source>
        <dbReference type="EMBL" id="MPN42974.1"/>
    </source>
</evidence>
<reference evidence="2" key="1">
    <citation type="submission" date="2019-08" db="EMBL/GenBank/DDBJ databases">
        <authorList>
            <person name="Kucharzyk K."/>
            <person name="Murdoch R.W."/>
            <person name="Higgins S."/>
            <person name="Loffler F."/>
        </authorList>
    </citation>
    <scope>NUCLEOTIDE SEQUENCE</scope>
</reference>
<evidence type="ECO:0000256" key="1">
    <source>
        <dbReference type="SAM" id="MobiDB-lite"/>
    </source>
</evidence>
<feature type="region of interest" description="Disordered" evidence="1">
    <location>
        <begin position="36"/>
        <end position="99"/>
    </location>
</feature>
<feature type="compositionally biased region" description="Basic and acidic residues" evidence="1">
    <location>
        <begin position="81"/>
        <end position="96"/>
    </location>
</feature>
<organism evidence="2">
    <name type="scientific">bioreactor metagenome</name>
    <dbReference type="NCBI Taxonomy" id="1076179"/>
    <lineage>
        <taxon>unclassified sequences</taxon>
        <taxon>metagenomes</taxon>
        <taxon>ecological metagenomes</taxon>
    </lineage>
</organism>
<feature type="compositionally biased region" description="Basic residues" evidence="1">
    <location>
        <begin position="65"/>
        <end position="80"/>
    </location>
</feature>
<gene>
    <name evidence="2" type="ORF">SDC9_190533</name>
</gene>
<name>A0A645I3I7_9ZZZZ</name>
<proteinExistence type="predicted"/>